<evidence type="ECO:0000256" key="2">
    <source>
        <dbReference type="ARBA" id="ARBA00004123"/>
    </source>
</evidence>
<feature type="repeat" description="WD" evidence="13">
    <location>
        <begin position="711"/>
        <end position="744"/>
    </location>
</feature>
<dbReference type="Pfam" id="PF24782">
    <property type="entry name" value="WD40_MABP1-WDR62_2nd"/>
    <property type="match status" value="1"/>
</dbReference>
<dbReference type="InterPro" id="IPR056162">
    <property type="entry name" value="WD40_MABP1-WDR62_2nd"/>
</dbReference>
<dbReference type="FunFam" id="2.130.10.10:FF:000536">
    <property type="entry name" value="WD repeat domain 62"/>
    <property type="match status" value="1"/>
</dbReference>
<dbReference type="InterPro" id="IPR011047">
    <property type="entry name" value="Quinoprotein_ADH-like_sf"/>
</dbReference>
<name>A0A452S3K8_URSAM</name>
<dbReference type="PANTHER" id="PTHR45589:SF3">
    <property type="entry name" value="WD REPEAT-CONTAINING PROTEIN 62"/>
    <property type="match status" value="1"/>
</dbReference>
<reference evidence="18" key="1">
    <citation type="submission" date="2016-06" db="EMBL/GenBank/DDBJ databases">
        <title>De novo assembly and RNA-Seq shows season-dependent expression and editing in black bear kidneys.</title>
        <authorList>
            <person name="Korstanje R."/>
            <person name="Srivastava A."/>
            <person name="Sarsani V.K."/>
            <person name="Sheehan S.M."/>
            <person name="Seger R.L."/>
            <person name="Barter M.E."/>
            <person name="Lindqvist C."/>
            <person name="Brody L.C."/>
            <person name="Mullikin J.C."/>
        </authorList>
    </citation>
    <scope>NUCLEOTIDE SEQUENCE [LARGE SCALE GENOMIC DNA]</scope>
</reference>
<reference evidence="17" key="3">
    <citation type="submission" date="2025-09" db="UniProtKB">
        <authorList>
            <consortium name="Ensembl"/>
        </authorList>
    </citation>
    <scope>IDENTIFICATION</scope>
</reference>
<comment type="subcellular location">
    <subcellularLocation>
        <location evidence="1">Cytoplasm</location>
        <location evidence="1">Cytoskeleton</location>
        <location evidence="1">Microtubule organizing center</location>
        <location evidence="1">Centrosome</location>
        <location evidence="1">Centriole</location>
    </subcellularLocation>
    <subcellularLocation>
        <location evidence="3">Cytoplasm</location>
        <location evidence="3">Cytoskeleton</location>
        <location evidence="3">Spindle pole</location>
    </subcellularLocation>
    <subcellularLocation>
        <location evidence="2">Nucleus</location>
    </subcellularLocation>
</comment>
<keyword evidence="8" id="KW-0007">Acetylation</keyword>
<accession>A0A452S3K8</accession>
<dbReference type="InterPro" id="IPR052779">
    <property type="entry name" value="WDR62"/>
</dbReference>
<dbReference type="FunFam" id="2.130.10.10:FF:000124">
    <property type="entry name" value="WD repeat-containing protein 62 isoform 1"/>
    <property type="match status" value="1"/>
</dbReference>
<evidence type="ECO:0000256" key="9">
    <source>
        <dbReference type="ARBA" id="ARBA00023212"/>
    </source>
</evidence>
<feature type="compositionally biased region" description="Polar residues" evidence="14">
    <location>
        <begin position="770"/>
        <end position="788"/>
    </location>
</feature>
<evidence type="ECO:0000256" key="3">
    <source>
        <dbReference type="ARBA" id="ARBA00004647"/>
    </source>
</evidence>
<evidence type="ECO:0000313" key="18">
    <source>
        <dbReference type="Proteomes" id="UP000291022"/>
    </source>
</evidence>
<dbReference type="OMA" id="QEDGCGH"/>
<dbReference type="GO" id="GO:0022008">
    <property type="term" value="P:neurogenesis"/>
    <property type="evidence" value="ECO:0007669"/>
    <property type="project" value="Ensembl"/>
</dbReference>
<dbReference type="GO" id="GO:0007099">
    <property type="term" value="P:centriole replication"/>
    <property type="evidence" value="ECO:0007669"/>
    <property type="project" value="Ensembl"/>
</dbReference>
<feature type="domain" description="MABP1/WDR62 second WD40" evidence="16">
    <location>
        <begin position="407"/>
        <end position="744"/>
    </location>
</feature>
<evidence type="ECO:0000313" key="17">
    <source>
        <dbReference type="Ensembl" id="ENSUAMP00000026588.1"/>
    </source>
</evidence>
<feature type="compositionally biased region" description="Basic and acidic residues" evidence="14">
    <location>
        <begin position="812"/>
        <end position="826"/>
    </location>
</feature>
<evidence type="ECO:0000256" key="13">
    <source>
        <dbReference type="PROSITE-ProRule" id="PRU00221"/>
    </source>
</evidence>
<keyword evidence="7" id="KW-0677">Repeat</keyword>
<dbReference type="PANTHER" id="PTHR45589">
    <property type="entry name" value="WD REPEAT DOMAIN 62, ISOFORM G"/>
    <property type="match status" value="1"/>
</dbReference>
<dbReference type="Pfam" id="PF24780">
    <property type="entry name" value="WD40_MABP1-WDR62_1st"/>
    <property type="match status" value="1"/>
</dbReference>
<dbReference type="GeneTree" id="ENSGT00940000160719"/>
<dbReference type="Ensembl" id="ENSUAMT00000029655.1">
    <property type="protein sequence ID" value="ENSUAMP00000026588.1"/>
    <property type="gene ID" value="ENSUAMG00000020576.1"/>
</dbReference>
<evidence type="ECO:0000256" key="8">
    <source>
        <dbReference type="ARBA" id="ARBA00022990"/>
    </source>
</evidence>
<keyword evidence="6 13" id="KW-0853">WD repeat</keyword>
<feature type="region of interest" description="Disordered" evidence="14">
    <location>
        <begin position="763"/>
        <end position="826"/>
    </location>
</feature>
<dbReference type="GO" id="GO:0005829">
    <property type="term" value="C:cytosol"/>
    <property type="evidence" value="ECO:0007669"/>
    <property type="project" value="Ensembl"/>
</dbReference>
<gene>
    <name evidence="17" type="primary">WDR62</name>
</gene>
<keyword evidence="9" id="KW-0206">Cytoskeleton</keyword>
<evidence type="ECO:0000256" key="14">
    <source>
        <dbReference type="SAM" id="MobiDB-lite"/>
    </source>
</evidence>
<keyword evidence="10" id="KW-0539">Nucleus</keyword>
<evidence type="ECO:0000256" key="11">
    <source>
        <dbReference type="ARBA" id="ARBA00063187"/>
    </source>
</evidence>
<dbReference type="Proteomes" id="UP000291022">
    <property type="component" value="Unassembled WGS sequence"/>
</dbReference>
<dbReference type="InterPro" id="IPR001680">
    <property type="entry name" value="WD40_rpt"/>
</dbReference>
<dbReference type="SUPFAM" id="SSF50998">
    <property type="entry name" value="Quinoprotein alcohol dehydrogenase-like"/>
    <property type="match status" value="1"/>
</dbReference>
<evidence type="ECO:0000259" key="16">
    <source>
        <dbReference type="Pfam" id="PF24782"/>
    </source>
</evidence>
<evidence type="ECO:0000259" key="15">
    <source>
        <dbReference type="Pfam" id="PF24780"/>
    </source>
</evidence>
<dbReference type="PROSITE" id="PS50082">
    <property type="entry name" value="WD_REPEATS_2"/>
    <property type="match status" value="1"/>
</dbReference>
<dbReference type="STRING" id="9643.ENSUAMP00000026588"/>
<dbReference type="GO" id="GO:0034451">
    <property type="term" value="C:centriolar satellite"/>
    <property type="evidence" value="ECO:0007669"/>
    <property type="project" value="Ensembl"/>
</dbReference>
<evidence type="ECO:0000256" key="5">
    <source>
        <dbReference type="ARBA" id="ARBA00022553"/>
    </source>
</evidence>
<dbReference type="InterPro" id="IPR015943">
    <property type="entry name" value="WD40/YVTN_repeat-like_dom_sf"/>
</dbReference>
<organism evidence="17 18">
    <name type="scientific">Ursus americanus</name>
    <name type="common">American black bear</name>
    <name type="synonym">Euarctos americanus</name>
    <dbReference type="NCBI Taxonomy" id="9643"/>
    <lineage>
        <taxon>Eukaryota</taxon>
        <taxon>Metazoa</taxon>
        <taxon>Chordata</taxon>
        <taxon>Craniata</taxon>
        <taxon>Vertebrata</taxon>
        <taxon>Euteleostomi</taxon>
        <taxon>Mammalia</taxon>
        <taxon>Eutheria</taxon>
        <taxon>Laurasiatheria</taxon>
        <taxon>Carnivora</taxon>
        <taxon>Caniformia</taxon>
        <taxon>Ursidae</taxon>
        <taxon>Ursus</taxon>
    </lineage>
</organism>
<dbReference type="GO" id="GO:0005814">
    <property type="term" value="C:centriole"/>
    <property type="evidence" value="ECO:0007669"/>
    <property type="project" value="UniProtKB-SubCell"/>
</dbReference>
<evidence type="ECO:0000256" key="7">
    <source>
        <dbReference type="ARBA" id="ARBA00022737"/>
    </source>
</evidence>
<reference evidence="17" key="2">
    <citation type="submission" date="2025-08" db="UniProtKB">
        <authorList>
            <consortium name="Ensembl"/>
        </authorList>
    </citation>
    <scope>IDENTIFICATION</scope>
</reference>
<comment type="subunit">
    <text evidence="11">Can form homodimers (via C-terminus). Interacts (via C-terminus) with MAPKBP1 (via C-terminus). Interacts with CDK5RAP2, CEP152, CEP63 and KIAA0753. CEP63, CDK5RAP2, CEP152, WDR62 are proposed to form a stepwise assembled complex at the centrosome forming a ring near parental centrioles.</text>
</comment>
<feature type="compositionally biased region" description="Acidic residues" evidence="14">
    <location>
        <begin position="799"/>
        <end position="811"/>
    </location>
</feature>
<feature type="region of interest" description="Disordered" evidence="14">
    <location>
        <begin position="975"/>
        <end position="1012"/>
    </location>
</feature>
<dbReference type="GO" id="GO:0021987">
    <property type="term" value="P:cerebral cortex development"/>
    <property type="evidence" value="ECO:0007669"/>
    <property type="project" value="Ensembl"/>
</dbReference>
<proteinExistence type="predicted"/>
<dbReference type="AlphaFoldDB" id="A0A452S3K8"/>
<dbReference type="SMART" id="SM00320">
    <property type="entry name" value="WD40"/>
    <property type="match status" value="12"/>
</dbReference>
<sequence>MAALGPGGYARNDAVEKLPSVTVGVPARRGQCSPPPAPPLCLRRRTRLSAASEDTVQNRVSLEKILGITAQNSSGLTCDPSTGHVAYLAGCVVVILNPKENKQQHIFNTARKSLSALAFSPDGKYIVTGENGHRPAVRIWDVDEKSQVAEMLGHKYGVACVAFSPNMKHIVSMGYQHDMVLNVWDWKKDIVVASNKVSCRVIALSFSEDSSYFVTVGNRHVRFWFLEVSTEAKVTGTVPLIGRSGILGELHNNIFCGVACGRGRMAGSTFCVSYSGLLCQFNEKRVLEKWINLKVSLSSCLCVSQELIFCGCTDGIVRIFQAHSLQYLANLPKPHYLGVDVAQGLEPSFLFRRKAEAVYPDTVALTFDPIHQWLSCVYKDHSIYIWDVKDINKVGKMWSELFHSSYVWNVEVYPEFEDQRACLPSGSFLTCSSDNTIRFWNMDSSPDSHWQKNIFSNTLLKVVYVENDIQHLQNMSHFPDRGSENGTPMDVKAGVRVMQVSPDGQHLASGDRSGNLRIHELHFMDELVKVEAHDAEVLCLEYSKPETGLTLLASASRDRLIHVLNVEKNYNLEQTLDDHSSSITAIKFAGNRDIQMISCGADKSIYFRSAQRTLDGLRFVRTHHVAEKTTLYDMDIDITQKYVAVACQDRNVRVYNTVSGKQRKCYKGSQGDEGSLLKVHVDPSGTFLATSCSDKSISVIDFYSGECVAKMFGHSEIVTGMKFTYDCRHLITVSGDSCVFIWHLGPEITNCMKQHLLEINHQEQQQQQNVKDGTWSNQPRQESYTSVPSEICSLSPGEQTEDELEEECEPEELLKTPSKESLDPDPRCLLTNGKLPLWAKRLLGDEDVADGSAFHAKHSYKPHGRWAERADQEPLRTILDARDLDCYFTPMKPESLEDSILDTVEPQSLAALLSEVQTAPAWPTVPPESPQEVGCGHPSFLPLQRESSEDSELIIYSLEAEVMVTGTDRWVSFAPREGELRDQQGDSYLRVSSIGPKDQSPPEGELLSGDEISPAPCLVPGLPSMGPAFPRNLGTAVMMTPTLVSHVIHPC</sequence>
<protein>
    <recommendedName>
        <fullName evidence="12">WD repeat-containing protein 62</fullName>
    </recommendedName>
</protein>
<dbReference type="FunFam" id="2.130.10.10:FF:000091">
    <property type="entry name" value="mitogen-activated protein kinase-binding protein 1 isoform X1"/>
    <property type="match status" value="1"/>
</dbReference>
<feature type="domain" description="MABP1/WDR62 first WD40" evidence="15">
    <location>
        <begin position="74"/>
        <end position="401"/>
    </location>
</feature>
<dbReference type="SUPFAM" id="SSF117289">
    <property type="entry name" value="Nucleoporin domain"/>
    <property type="match status" value="1"/>
</dbReference>
<dbReference type="GO" id="GO:0007052">
    <property type="term" value="P:mitotic spindle organization"/>
    <property type="evidence" value="ECO:0007669"/>
    <property type="project" value="Ensembl"/>
</dbReference>
<keyword evidence="5" id="KW-0597">Phosphoprotein</keyword>
<dbReference type="Gene3D" id="2.130.10.10">
    <property type="entry name" value="YVTN repeat-like/Quinoprotein amine dehydrogenase"/>
    <property type="match status" value="4"/>
</dbReference>
<evidence type="ECO:0000256" key="6">
    <source>
        <dbReference type="ARBA" id="ARBA00022574"/>
    </source>
</evidence>
<dbReference type="GO" id="GO:0005634">
    <property type="term" value="C:nucleus"/>
    <property type="evidence" value="ECO:0007669"/>
    <property type="project" value="UniProtKB-SubCell"/>
</dbReference>
<evidence type="ECO:0000256" key="10">
    <source>
        <dbReference type="ARBA" id="ARBA00023242"/>
    </source>
</evidence>
<evidence type="ECO:0000256" key="12">
    <source>
        <dbReference type="ARBA" id="ARBA00070543"/>
    </source>
</evidence>
<dbReference type="GO" id="GO:0000922">
    <property type="term" value="C:spindle pole"/>
    <property type="evidence" value="ECO:0007669"/>
    <property type="project" value="UniProtKB-SubCell"/>
</dbReference>
<dbReference type="InterPro" id="IPR056161">
    <property type="entry name" value="WD40_MABP1-WDR62_1st"/>
</dbReference>
<keyword evidence="18" id="KW-1185">Reference proteome</keyword>
<dbReference type="FunFam" id="2.130.10.10:FF:000046">
    <property type="entry name" value="WD repeat-containing protein 62 isoform 1"/>
    <property type="match status" value="1"/>
</dbReference>
<evidence type="ECO:0000256" key="4">
    <source>
        <dbReference type="ARBA" id="ARBA00022490"/>
    </source>
</evidence>
<keyword evidence="4" id="KW-0963">Cytoplasm</keyword>
<dbReference type="PROSITE" id="PS50294">
    <property type="entry name" value="WD_REPEATS_REGION"/>
    <property type="match status" value="1"/>
</dbReference>
<evidence type="ECO:0000256" key="1">
    <source>
        <dbReference type="ARBA" id="ARBA00004114"/>
    </source>
</evidence>